<evidence type="ECO:0000313" key="2">
    <source>
        <dbReference type="EMBL" id="THW42637.1"/>
    </source>
</evidence>
<dbReference type="Proteomes" id="UP000310687">
    <property type="component" value="Unassembled WGS sequence"/>
</dbReference>
<evidence type="ECO:0000313" key="6">
    <source>
        <dbReference type="Proteomes" id="UP000308802"/>
    </source>
</evidence>
<feature type="region of interest" description="Disordered" evidence="1">
    <location>
        <begin position="1"/>
        <end position="29"/>
    </location>
</feature>
<feature type="compositionally biased region" description="Polar residues" evidence="1">
    <location>
        <begin position="1"/>
        <end position="11"/>
    </location>
</feature>
<evidence type="ECO:0000313" key="4">
    <source>
        <dbReference type="EMBL" id="TIA76413.1"/>
    </source>
</evidence>
<dbReference type="Proteomes" id="UP000304947">
    <property type="component" value="Unassembled WGS sequence"/>
</dbReference>
<dbReference type="EMBL" id="QZAL01000057">
    <property type="protein sequence ID" value="THW42637.1"/>
    <property type="molecule type" value="Genomic_DNA"/>
</dbReference>
<dbReference type="EMBL" id="QZBU01000005">
    <property type="protein sequence ID" value="TIA76413.1"/>
    <property type="molecule type" value="Genomic_DNA"/>
</dbReference>
<proteinExistence type="predicted"/>
<evidence type="ECO:0000256" key="1">
    <source>
        <dbReference type="SAM" id="MobiDB-lite"/>
    </source>
</evidence>
<comment type="caution">
    <text evidence="2">The sequence shown here is derived from an EMBL/GenBank/DDBJ whole genome shotgun (WGS) entry which is preliminary data.</text>
</comment>
<organism evidence="2 7">
    <name type="scientific">Aureobasidium pullulans</name>
    <name type="common">Black yeast</name>
    <name type="synonym">Pullularia pullulans</name>
    <dbReference type="NCBI Taxonomy" id="5580"/>
    <lineage>
        <taxon>Eukaryota</taxon>
        <taxon>Fungi</taxon>
        <taxon>Dikarya</taxon>
        <taxon>Ascomycota</taxon>
        <taxon>Pezizomycotina</taxon>
        <taxon>Dothideomycetes</taxon>
        <taxon>Dothideomycetidae</taxon>
        <taxon>Dothideales</taxon>
        <taxon>Saccotheciaceae</taxon>
        <taxon>Aureobasidium</taxon>
    </lineage>
</organism>
<gene>
    <name evidence="4" type="ORF">D6C83_00066</name>
    <name evidence="3" type="ORF">D6D19_06400</name>
    <name evidence="2" type="ORF">D6D22_04848</name>
</gene>
<name>A0A4S9R4G5_AURPU</name>
<evidence type="ECO:0000313" key="3">
    <source>
        <dbReference type="EMBL" id="THW72568.1"/>
    </source>
</evidence>
<protein>
    <submittedName>
        <fullName evidence="2">Uncharacterized protein</fullName>
    </submittedName>
</protein>
<accession>A0A4S9R4G5</accession>
<dbReference type="Proteomes" id="UP000308802">
    <property type="component" value="Unassembled WGS sequence"/>
</dbReference>
<sequence>MSIARRSSSMRTDIMAGRQWPSSPTDDNALGDNATFVVALYLQFLYVPGQALALFPTIDLWSFFIPTQAPG</sequence>
<reference evidence="5 6" key="1">
    <citation type="submission" date="2018-10" db="EMBL/GenBank/DDBJ databases">
        <title>Fifty Aureobasidium pullulans genomes reveal a recombining polyextremotolerant generalist.</title>
        <authorList>
            <person name="Gostincar C."/>
            <person name="Turk M."/>
            <person name="Zajc J."/>
            <person name="Gunde-Cimerman N."/>
        </authorList>
    </citation>
    <scope>NUCLEOTIDE SEQUENCE [LARGE SCALE GENOMIC DNA]</scope>
    <source>
        <strain evidence="3 6">EXF-10659</strain>
        <strain evidence="2 7">EXF-11013</strain>
        <strain evidence="4 5">EXF-3380</strain>
    </source>
</reference>
<dbReference type="AlphaFoldDB" id="A0A4S9R4G5"/>
<dbReference type="EMBL" id="QZAO01000221">
    <property type="protein sequence ID" value="THW72568.1"/>
    <property type="molecule type" value="Genomic_DNA"/>
</dbReference>
<evidence type="ECO:0000313" key="7">
    <source>
        <dbReference type="Proteomes" id="UP000310687"/>
    </source>
</evidence>
<evidence type="ECO:0000313" key="5">
    <source>
        <dbReference type="Proteomes" id="UP000304947"/>
    </source>
</evidence>